<dbReference type="GO" id="GO:0006631">
    <property type="term" value="P:fatty acid metabolic process"/>
    <property type="evidence" value="ECO:0007669"/>
    <property type="project" value="TreeGrafter"/>
</dbReference>
<dbReference type="PROSITE" id="PS00455">
    <property type="entry name" value="AMP_BINDING"/>
    <property type="match status" value="1"/>
</dbReference>
<dbReference type="PANTHER" id="PTHR43201:SF6">
    <property type="entry name" value="ACYL COA SYNTHETASE (EUROFUNG)"/>
    <property type="match status" value="1"/>
</dbReference>
<evidence type="ECO:0000259" key="2">
    <source>
        <dbReference type="Pfam" id="PF13193"/>
    </source>
</evidence>
<evidence type="ECO:0000313" key="4">
    <source>
        <dbReference type="Proteomes" id="UP001175261"/>
    </source>
</evidence>
<dbReference type="AlphaFoldDB" id="A0AA39GLG0"/>
<comment type="caution">
    <text evidence="3">The sequence shown here is derived from an EMBL/GenBank/DDBJ whole genome shotgun (WGS) entry which is preliminary data.</text>
</comment>
<dbReference type="InterPro" id="IPR020845">
    <property type="entry name" value="AMP-binding_CS"/>
</dbReference>
<dbReference type="InterPro" id="IPR000873">
    <property type="entry name" value="AMP-dep_synth/lig_dom"/>
</dbReference>
<evidence type="ECO:0000259" key="1">
    <source>
        <dbReference type="Pfam" id="PF00501"/>
    </source>
</evidence>
<dbReference type="GO" id="GO:0031956">
    <property type="term" value="F:medium-chain fatty acid-CoA ligase activity"/>
    <property type="evidence" value="ECO:0007669"/>
    <property type="project" value="TreeGrafter"/>
</dbReference>
<dbReference type="Pfam" id="PF13193">
    <property type="entry name" value="AMP-binding_C"/>
    <property type="match status" value="1"/>
</dbReference>
<dbReference type="Pfam" id="PF00501">
    <property type="entry name" value="AMP-binding"/>
    <property type="match status" value="1"/>
</dbReference>
<dbReference type="EMBL" id="JAPDFR010000002">
    <property type="protein sequence ID" value="KAK0389171.1"/>
    <property type="molecule type" value="Genomic_DNA"/>
</dbReference>
<dbReference type="InterPro" id="IPR042099">
    <property type="entry name" value="ANL_N_sf"/>
</dbReference>
<dbReference type="SUPFAM" id="SSF56801">
    <property type="entry name" value="Acetyl-CoA synthetase-like"/>
    <property type="match status" value="1"/>
</dbReference>
<name>A0AA39GLG0_SARSR</name>
<dbReference type="Gene3D" id="3.30.300.30">
    <property type="match status" value="1"/>
</dbReference>
<dbReference type="Proteomes" id="UP001175261">
    <property type="component" value="Unassembled WGS sequence"/>
</dbReference>
<keyword evidence="4" id="KW-1185">Reference proteome</keyword>
<evidence type="ECO:0000313" key="3">
    <source>
        <dbReference type="EMBL" id="KAK0389171.1"/>
    </source>
</evidence>
<protein>
    <submittedName>
        <fullName evidence="3">Uncharacterized protein</fullName>
    </submittedName>
</protein>
<dbReference type="PANTHER" id="PTHR43201">
    <property type="entry name" value="ACYL-COA SYNTHETASE"/>
    <property type="match status" value="1"/>
</dbReference>
<gene>
    <name evidence="3" type="ORF">NLU13_2746</name>
</gene>
<dbReference type="InterPro" id="IPR025110">
    <property type="entry name" value="AMP-bd_C"/>
</dbReference>
<accession>A0AA39GLG0</accession>
<feature type="domain" description="AMP-dependent synthetase/ligase" evidence="1">
    <location>
        <begin position="28"/>
        <end position="410"/>
    </location>
</feature>
<proteinExistence type="predicted"/>
<organism evidence="3 4">
    <name type="scientific">Sarocladium strictum</name>
    <name type="common">Black bundle disease fungus</name>
    <name type="synonym">Acremonium strictum</name>
    <dbReference type="NCBI Taxonomy" id="5046"/>
    <lineage>
        <taxon>Eukaryota</taxon>
        <taxon>Fungi</taxon>
        <taxon>Dikarya</taxon>
        <taxon>Ascomycota</taxon>
        <taxon>Pezizomycotina</taxon>
        <taxon>Sordariomycetes</taxon>
        <taxon>Hypocreomycetidae</taxon>
        <taxon>Hypocreales</taxon>
        <taxon>Sarocladiaceae</taxon>
        <taxon>Sarocladium</taxon>
    </lineage>
</organism>
<reference evidence="3" key="1">
    <citation type="submission" date="2022-10" db="EMBL/GenBank/DDBJ databases">
        <title>Determination and structural analysis of whole genome sequence of Sarocladium strictum F4-1.</title>
        <authorList>
            <person name="Hu L."/>
            <person name="Jiang Y."/>
        </authorList>
    </citation>
    <scope>NUCLEOTIDE SEQUENCE</scope>
    <source>
        <strain evidence="3">F4-1</strain>
    </source>
</reference>
<dbReference type="Gene3D" id="3.40.50.12780">
    <property type="entry name" value="N-terminal domain of ligase-like"/>
    <property type="match status" value="1"/>
</dbReference>
<sequence>MPTQQNLTLLHGPKHPALWNKTIGQLIKEQASRFASRIAVIVPWQSFRCTYGDLERRSRLVALALLHHGLRHGDCVGIMAGNRHEYIEIFLGAARIGCPVVLLNNTYSPDELLNASRGSLCKMIFMAKNIGPADMKGHMECLVKQPKEGRPRVICLDRTSATSDIPLHGYYDEFLGAASYSDSQRHLEEAERKVSPDDVINLQFTSGTTGAPKAAMLTSVNLINNARFTGEGIRINSEDILCCPPPLFHCFGLVLGVLMAFTHGIPVLLPSDTFDPSRTMDAVHAEKATILHGVPTMFLAELQVVARTGRKPTSLRASFGAGSAVTMALVKQLNEQMGIKDVLIGYGMTETSPISFMTVPEDSLEKRLSSIGRLLPHVSAKVIDHNGNILPRGEKGELCTTGFGLQKGYFRNAEKTAEAMKKDSDGVVWMHTGDEVCIDEEGYGHITGRIKDMIIRGGENIFPGEIEERLLEHSAIIEASVVGIHNDKYGEAVGAFVRLAPTAKARLRDEEIRDWVLQKMARQKAPQHVFWVGDGHGCHIPEFPKTGSGKYQKVFLRDIGNKLVAQGPPKAKL</sequence>
<dbReference type="InterPro" id="IPR045851">
    <property type="entry name" value="AMP-bd_C_sf"/>
</dbReference>
<feature type="domain" description="AMP-binding enzyme C-terminal" evidence="2">
    <location>
        <begin position="465"/>
        <end position="550"/>
    </location>
</feature>